<proteinExistence type="predicted"/>
<reference evidence="2 3" key="1">
    <citation type="submission" date="2018-04" db="EMBL/GenBank/DDBJ databases">
        <authorList>
            <person name="Vogel A."/>
        </authorList>
    </citation>
    <scope>NUCLEOTIDE SEQUENCE [LARGE SCALE GENOMIC DNA]</scope>
</reference>
<evidence type="ECO:0000256" key="1">
    <source>
        <dbReference type="SAM" id="MobiDB-lite"/>
    </source>
</evidence>
<evidence type="ECO:0000313" key="2">
    <source>
        <dbReference type="EMBL" id="VFQ90085.1"/>
    </source>
</evidence>
<evidence type="ECO:0000313" key="3">
    <source>
        <dbReference type="Proteomes" id="UP000595140"/>
    </source>
</evidence>
<dbReference type="AlphaFoldDB" id="A0A484MMP2"/>
<dbReference type="Proteomes" id="UP000595140">
    <property type="component" value="Unassembled WGS sequence"/>
</dbReference>
<feature type="region of interest" description="Disordered" evidence="1">
    <location>
        <begin position="34"/>
        <end position="80"/>
    </location>
</feature>
<gene>
    <name evidence="2" type="ORF">CCAM_LOCUS31861</name>
</gene>
<dbReference type="EMBL" id="OOIL02003968">
    <property type="protein sequence ID" value="VFQ90085.1"/>
    <property type="molecule type" value="Genomic_DNA"/>
</dbReference>
<protein>
    <submittedName>
        <fullName evidence="2">Uncharacterized protein</fullName>
    </submittedName>
</protein>
<feature type="compositionally biased region" description="Basic and acidic residues" evidence="1">
    <location>
        <begin position="68"/>
        <end position="80"/>
    </location>
</feature>
<name>A0A484MMP2_9ASTE</name>
<organism evidence="2 3">
    <name type="scientific">Cuscuta campestris</name>
    <dbReference type="NCBI Taxonomy" id="132261"/>
    <lineage>
        <taxon>Eukaryota</taxon>
        <taxon>Viridiplantae</taxon>
        <taxon>Streptophyta</taxon>
        <taxon>Embryophyta</taxon>
        <taxon>Tracheophyta</taxon>
        <taxon>Spermatophyta</taxon>
        <taxon>Magnoliopsida</taxon>
        <taxon>eudicotyledons</taxon>
        <taxon>Gunneridae</taxon>
        <taxon>Pentapetalae</taxon>
        <taxon>asterids</taxon>
        <taxon>lamiids</taxon>
        <taxon>Solanales</taxon>
        <taxon>Convolvulaceae</taxon>
        <taxon>Cuscuteae</taxon>
        <taxon>Cuscuta</taxon>
        <taxon>Cuscuta subgen. Grammica</taxon>
        <taxon>Cuscuta sect. Cleistogrammica</taxon>
    </lineage>
</organism>
<sequence>MTTVATINRLVTMEFVEHSSTHLVARENREQRFVSHSETKGGTLCSLATQAPRQTTTRVSPARPSQKGFDDSRFILGKGE</sequence>
<keyword evidence="3" id="KW-1185">Reference proteome</keyword>
<accession>A0A484MMP2</accession>
<feature type="compositionally biased region" description="Polar residues" evidence="1">
    <location>
        <begin position="46"/>
        <end position="59"/>
    </location>
</feature>